<sequence length="277" mass="31166">RKDLTVEIRLYIAFMALLCNRWGLITQMAKQYAISRTFIYMLQSQLNTAVEDYFYVGSAPSKKELIIEGKAKSLEYALLLRLEGKCSIPSISDILKKMGLGNNSVGTISQKLSEIGRYLPNTLEIDNDATLYVYLAADEMFSHSIPILISVDPISTTIIRIELAESRKTEDWINHFNKLKENGIEVILVASDEGQGICSATNSAFPGINRQPDTFHAISHRLGKWVNSLEKSAYAAIAEEYHCLEVFESAKTEQVIQKRMDAYFDAKSKTGQAIMLY</sequence>
<dbReference type="Pfam" id="PF00872">
    <property type="entry name" value="Transposase_mut"/>
    <property type="match status" value="1"/>
</dbReference>
<keyword evidence="3" id="KW-0233">DNA recombination</keyword>
<reference evidence="4" key="1">
    <citation type="journal article" date="2014" name="Front. Microbiol.">
        <title>High frequency of phylogenetically diverse reductive dehalogenase-homologous genes in deep subseafloor sedimentary metagenomes.</title>
        <authorList>
            <person name="Kawai M."/>
            <person name="Futagami T."/>
            <person name="Toyoda A."/>
            <person name="Takaki Y."/>
            <person name="Nishi S."/>
            <person name="Hori S."/>
            <person name="Arai W."/>
            <person name="Tsubouchi T."/>
            <person name="Morono Y."/>
            <person name="Uchiyama I."/>
            <person name="Ito T."/>
            <person name="Fujiyama A."/>
            <person name="Inagaki F."/>
            <person name="Takami H."/>
        </authorList>
    </citation>
    <scope>NUCLEOTIDE SEQUENCE</scope>
    <source>
        <strain evidence="4">Expedition CK06-06</strain>
    </source>
</reference>
<evidence type="ECO:0008006" key="5">
    <source>
        <dbReference type="Google" id="ProtNLM"/>
    </source>
</evidence>
<dbReference type="GO" id="GO:0004803">
    <property type="term" value="F:transposase activity"/>
    <property type="evidence" value="ECO:0007669"/>
    <property type="project" value="InterPro"/>
</dbReference>
<dbReference type="GO" id="GO:0003677">
    <property type="term" value="F:DNA binding"/>
    <property type="evidence" value="ECO:0007669"/>
    <property type="project" value="UniProtKB-KW"/>
</dbReference>
<evidence type="ECO:0000313" key="4">
    <source>
        <dbReference type="EMBL" id="GAH02112.1"/>
    </source>
</evidence>
<feature type="non-terminal residue" evidence="4">
    <location>
        <position position="1"/>
    </location>
</feature>
<dbReference type="GO" id="GO:0006313">
    <property type="term" value="P:DNA transposition"/>
    <property type="evidence" value="ECO:0007669"/>
    <property type="project" value="InterPro"/>
</dbReference>
<evidence type="ECO:0000256" key="2">
    <source>
        <dbReference type="ARBA" id="ARBA00023125"/>
    </source>
</evidence>
<evidence type="ECO:0000256" key="1">
    <source>
        <dbReference type="ARBA" id="ARBA00022578"/>
    </source>
</evidence>
<protein>
    <recommendedName>
        <fullName evidence="5">Transposase</fullName>
    </recommendedName>
</protein>
<accession>X1C445</accession>
<evidence type="ECO:0000256" key="3">
    <source>
        <dbReference type="ARBA" id="ARBA00023172"/>
    </source>
</evidence>
<dbReference type="EMBL" id="BART01026871">
    <property type="protein sequence ID" value="GAH02112.1"/>
    <property type="molecule type" value="Genomic_DNA"/>
</dbReference>
<keyword evidence="1" id="KW-0815">Transposition</keyword>
<name>X1C445_9ZZZZ</name>
<feature type="non-terminal residue" evidence="4">
    <location>
        <position position="277"/>
    </location>
</feature>
<keyword evidence="2" id="KW-0238">DNA-binding</keyword>
<dbReference type="InterPro" id="IPR001207">
    <property type="entry name" value="Transposase_mutator"/>
</dbReference>
<dbReference type="AlphaFoldDB" id="X1C445"/>
<organism evidence="4">
    <name type="scientific">marine sediment metagenome</name>
    <dbReference type="NCBI Taxonomy" id="412755"/>
    <lineage>
        <taxon>unclassified sequences</taxon>
        <taxon>metagenomes</taxon>
        <taxon>ecological metagenomes</taxon>
    </lineage>
</organism>
<gene>
    <name evidence="4" type="ORF">S01H4_47793</name>
</gene>
<comment type="caution">
    <text evidence="4">The sequence shown here is derived from an EMBL/GenBank/DDBJ whole genome shotgun (WGS) entry which is preliminary data.</text>
</comment>
<proteinExistence type="predicted"/>